<accession>C6X840</accession>
<keyword evidence="1" id="KW-0175">Coiled coil</keyword>
<keyword evidence="2" id="KW-1133">Transmembrane helix</keyword>
<proteinExistence type="predicted"/>
<sequence>MRSVKRKLRRHFGATAHRVAVRAHLAWYWLPLTALVALVVGYGAAYVQFAGSQVRGIHQKLADVDARNQVMQFKLVQAERQLQVERAAQANLSRELDSVQAESMRLKEDIGFYQNIFNERKALREIRLHTFKVNKALGNGDYDYHILLMQAGNHDKVVDGSLTLTLYGASAGGVEPQPISLQGNPNLKQNLSFKYYQQVDGKFSLPANVKSGYLLLEFVEKGAARANISEKVEIPAQ</sequence>
<dbReference type="HOGENOM" id="CLU_096797_0_0_4"/>
<gene>
    <name evidence="3" type="ordered locus">Msip34_0061</name>
</gene>
<reference evidence="4" key="1">
    <citation type="submission" date="2009-07" db="EMBL/GenBank/DDBJ databases">
        <title>Complete sequence of chromosome of Methylovorus sp. SIP3-4.</title>
        <authorList>
            <person name="Lucas S."/>
            <person name="Copeland A."/>
            <person name="Lapidus A."/>
            <person name="Glavina del Rio T."/>
            <person name="Tice H."/>
            <person name="Bruce D."/>
            <person name="Goodwin L."/>
            <person name="Pitluck S."/>
            <person name="Clum A."/>
            <person name="Larimer F."/>
            <person name="Land M."/>
            <person name="Hauser L."/>
            <person name="Kyrpides N."/>
            <person name="Mikhailova N."/>
            <person name="Kayluzhnaya M."/>
            <person name="Chistoserdova L."/>
        </authorList>
    </citation>
    <scope>NUCLEOTIDE SEQUENCE [LARGE SCALE GENOMIC DNA]</scope>
    <source>
        <strain evidence="4">SIP3-4</strain>
    </source>
</reference>
<dbReference type="InterPro" id="IPR046703">
    <property type="entry name" value="DUF6776"/>
</dbReference>
<dbReference type="EMBL" id="CP001674">
    <property type="protein sequence ID" value="ACT49310.1"/>
    <property type="molecule type" value="Genomic_DNA"/>
</dbReference>
<dbReference type="KEGG" id="mei:Msip34_0061"/>
<protein>
    <recommendedName>
        <fullName evidence="5">Transmembrane protein</fullName>
    </recommendedName>
</protein>
<dbReference type="RefSeq" id="WP_015829100.1">
    <property type="nucleotide sequence ID" value="NC_012969.1"/>
</dbReference>
<dbReference type="eggNOG" id="ENOG502Z8KI">
    <property type="taxonomic scope" value="Bacteria"/>
</dbReference>
<keyword evidence="2" id="KW-0472">Membrane</keyword>
<evidence type="ECO:0000256" key="1">
    <source>
        <dbReference type="SAM" id="Coils"/>
    </source>
</evidence>
<evidence type="ECO:0000313" key="3">
    <source>
        <dbReference type="EMBL" id="ACT49310.1"/>
    </source>
</evidence>
<reference evidence="3 4" key="2">
    <citation type="journal article" date="2011" name="J. Bacteriol.">
        <title>Genomes of three methylotrophs from a single niche uncover genetic and metabolic divergence of Methylophilaceae.</title>
        <authorList>
            <person name="Lapidus A."/>
            <person name="Clum A."/>
            <person name="Labutti K."/>
            <person name="Kaluzhnaya M.G."/>
            <person name="Lim S."/>
            <person name="Beck D.A."/>
            <person name="Glavina Del Rio T."/>
            <person name="Nolan M."/>
            <person name="Mavromatis K."/>
            <person name="Huntemann M."/>
            <person name="Lucas S."/>
            <person name="Lidstrom M.E."/>
            <person name="Ivanova N."/>
            <person name="Chistoserdova L."/>
        </authorList>
    </citation>
    <scope>NUCLEOTIDE SEQUENCE [LARGE SCALE GENOMIC DNA]</scope>
    <source>
        <strain evidence="3 4">SIP3-4</strain>
    </source>
</reference>
<feature type="transmembrane region" description="Helical" evidence="2">
    <location>
        <begin position="27"/>
        <end position="49"/>
    </location>
</feature>
<evidence type="ECO:0008006" key="5">
    <source>
        <dbReference type="Google" id="ProtNLM"/>
    </source>
</evidence>
<evidence type="ECO:0000313" key="4">
    <source>
        <dbReference type="Proteomes" id="UP000002743"/>
    </source>
</evidence>
<dbReference type="Proteomes" id="UP000002743">
    <property type="component" value="Chromosome"/>
</dbReference>
<evidence type="ECO:0000256" key="2">
    <source>
        <dbReference type="SAM" id="Phobius"/>
    </source>
</evidence>
<organism evidence="3 4">
    <name type="scientific">Methylovorus glucosotrophus (strain SIP3-4)</name>
    <dbReference type="NCBI Taxonomy" id="582744"/>
    <lineage>
        <taxon>Bacteria</taxon>
        <taxon>Pseudomonadati</taxon>
        <taxon>Pseudomonadota</taxon>
        <taxon>Betaproteobacteria</taxon>
        <taxon>Nitrosomonadales</taxon>
        <taxon>Methylophilaceae</taxon>
        <taxon>Methylovorus</taxon>
    </lineage>
</organism>
<dbReference type="AlphaFoldDB" id="C6X840"/>
<dbReference type="STRING" id="582744.Msip34_0061"/>
<keyword evidence="2" id="KW-0812">Transmembrane</keyword>
<keyword evidence="4" id="KW-1185">Reference proteome</keyword>
<dbReference type="Pfam" id="PF20567">
    <property type="entry name" value="DUF6776"/>
    <property type="match status" value="1"/>
</dbReference>
<name>C6X840_METGS</name>
<feature type="coiled-coil region" evidence="1">
    <location>
        <begin position="75"/>
        <end position="109"/>
    </location>
</feature>